<comment type="caution">
    <text evidence="1">The sequence shown here is derived from an EMBL/GenBank/DDBJ whole genome shotgun (WGS) entry which is preliminary data.</text>
</comment>
<dbReference type="Proteomes" id="UP001595973">
    <property type="component" value="Unassembled WGS sequence"/>
</dbReference>
<reference evidence="2" key="1">
    <citation type="journal article" date="2019" name="Int. J. Syst. Evol. Microbiol.">
        <title>The Global Catalogue of Microorganisms (GCM) 10K type strain sequencing project: providing services to taxonomists for standard genome sequencing and annotation.</title>
        <authorList>
            <consortium name="The Broad Institute Genomics Platform"/>
            <consortium name="The Broad Institute Genome Sequencing Center for Infectious Disease"/>
            <person name="Wu L."/>
            <person name="Ma J."/>
        </authorList>
    </citation>
    <scope>NUCLEOTIDE SEQUENCE [LARGE SCALE GENOMIC DNA]</scope>
    <source>
        <strain evidence="2">CGMCC 4.7283</strain>
    </source>
</reference>
<evidence type="ECO:0000313" key="2">
    <source>
        <dbReference type="Proteomes" id="UP001595973"/>
    </source>
</evidence>
<organism evidence="1 2">
    <name type="scientific">Seohaeicola nanhaiensis</name>
    <dbReference type="NCBI Taxonomy" id="1387282"/>
    <lineage>
        <taxon>Bacteria</taxon>
        <taxon>Pseudomonadati</taxon>
        <taxon>Pseudomonadota</taxon>
        <taxon>Alphaproteobacteria</taxon>
        <taxon>Rhodobacterales</taxon>
        <taxon>Roseobacteraceae</taxon>
        <taxon>Seohaeicola</taxon>
    </lineage>
</organism>
<proteinExistence type="predicted"/>
<accession>A0ABV9KFP1</accession>
<dbReference type="RefSeq" id="WP_380717265.1">
    <property type="nucleotide sequence ID" value="NZ_JBHSGI010000005.1"/>
</dbReference>
<sequence>MIGLAFLAPDLLRDVMEGRQPVGFTSEWCVRHSLPSDWSDLRKLLATL</sequence>
<name>A0ABV9KFP1_9RHOB</name>
<gene>
    <name evidence="1" type="ORF">ACFO5X_10080</name>
</gene>
<keyword evidence="2" id="KW-1185">Reference proteome</keyword>
<dbReference type="EMBL" id="JBHSGI010000005">
    <property type="protein sequence ID" value="MFC4668902.1"/>
    <property type="molecule type" value="Genomic_DNA"/>
</dbReference>
<protein>
    <submittedName>
        <fullName evidence="1">Uncharacterized protein</fullName>
    </submittedName>
</protein>
<evidence type="ECO:0000313" key="1">
    <source>
        <dbReference type="EMBL" id="MFC4668902.1"/>
    </source>
</evidence>